<evidence type="ECO:0000256" key="9">
    <source>
        <dbReference type="ARBA" id="ARBA00022692"/>
    </source>
</evidence>
<dbReference type="GeneID" id="58921083"/>
<evidence type="ECO:0000256" key="17">
    <source>
        <dbReference type="ARBA" id="ARBA00023136"/>
    </source>
</evidence>
<evidence type="ECO:0000256" key="23">
    <source>
        <dbReference type="PIRSR" id="PIRSR600829-4"/>
    </source>
</evidence>
<feature type="transmembrane region" description="Helical" evidence="24">
    <location>
        <begin position="98"/>
        <end position="117"/>
    </location>
</feature>
<comment type="similarity">
    <text evidence="2 24">Belongs to the bacterial diacylglycerol kinase family.</text>
</comment>
<dbReference type="EC" id="2.7.1.107" evidence="3 24"/>
<comment type="cofactor">
    <cofactor evidence="23">
        <name>Mg(2+)</name>
        <dbReference type="ChEBI" id="CHEBI:18420"/>
    </cofactor>
    <text evidence="23">Mn(2+), Zn(2+), Cd(2+) and Co(2+) support activity to lesser extents.</text>
</comment>
<dbReference type="RefSeq" id="WP_042018847.1">
    <property type="nucleotide sequence ID" value="NZ_CDBW01000006.1"/>
</dbReference>
<evidence type="ECO:0000256" key="8">
    <source>
        <dbReference type="ARBA" id="ARBA00022679"/>
    </source>
</evidence>
<evidence type="ECO:0000256" key="20">
    <source>
        <dbReference type="PIRSR" id="PIRSR600829-1"/>
    </source>
</evidence>
<dbReference type="Pfam" id="PF01219">
    <property type="entry name" value="DAGK_prokar"/>
    <property type="match status" value="1"/>
</dbReference>
<feature type="binding site" evidence="22">
    <location>
        <begin position="96"/>
        <end position="97"/>
    </location>
    <ligand>
        <name>ATP</name>
        <dbReference type="ChEBI" id="CHEBI:30616"/>
    </ligand>
</feature>
<comment type="subcellular location">
    <subcellularLocation>
        <location evidence="1 24">Cell inner membrane</location>
        <topology evidence="1 24">Multi-pass membrane protein</topology>
    </subcellularLocation>
</comment>
<keyword evidence="15 24" id="KW-1133">Transmembrane helix</keyword>
<accession>A0A1S2CWX2</accession>
<dbReference type="InterPro" id="IPR033718">
    <property type="entry name" value="DAGK_prok"/>
</dbReference>
<comment type="function">
    <text evidence="24">Catalyzes the ATP-dependent phosphorylation of sn-l,2-diacylglycerol (DAG) to phosphatidic acid. Involved in the recycling of diacylglycerol produced as a by-product during membrane-derived oligosaccharide (MDO) biosynthesis.</text>
</comment>
<dbReference type="EMBL" id="MKFU01000012">
    <property type="protein sequence ID" value="OHY93212.1"/>
    <property type="molecule type" value="Genomic_DNA"/>
</dbReference>
<dbReference type="CDD" id="cd14264">
    <property type="entry name" value="DAGK_IM"/>
    <property type="match status" value="1"/>
</dbReference>
<feature type="binding site" evidence="22">
    <location>
        <begin position="87"/>
        <end position="89"/>
    </location>
    <ligand>
        <name>ATP</name>
        <dbReference type="ChEBI" id="CHEBI:30616"/>
    </ligand>
</feature>
<feature type="binding site" evidence="23">
    <location>
        <position position="78"/>
    </location>
    <ligand>
        <name>a divalent metal cation</name>
        <dbReference type="ChEBI" id="CHEBI:60240"/>
    </ligand>
</feature>
<keyword evidence="16 24" id="KW-0443">Lipid metabolism</keyword>
<dbReference type="PROSITE" id="PS01069">
    <property type="entry name" value="DAGK_PROKAR"/>
    <property type="match status" value="1"/>
</dbReference>
<evidence type="ECO:0000256" key="13">
    <source>
        <dbReference type="ARBA" id="ARBA00022840"/>
    </source>
</evidence>
<keyword evidence="18" id="KW-0594">Phospholipid biosynthesis</keyword>
<sequence length="126" mass="13689">MAKPGATGVTRIINATGYSMKGLKSAWINEAAFRQELMLILLLMPLAFWIGDSLNQILLLITISWLVVIVEILNSAIEAVVDRIGPEHHELSGRAKDLGSAAVFIALALNGLVWGALVGRNLLGWW</sequence>
<evidence type="ECO:0000256" key="3">
    <source>
        <dbReference type="ARBA" id="ARBA00012133"/>
    </source>
</evidence>
<feature type="transmembrane region" description="Helical" evidence="24">
    <location>
        <begin position="57"/>
        <end position="77"/>
    </location>
</feature>
<evidence type="ECO:0000256" key="5">
    <source>
        <dbReference type="ARBA" id="ARBA00022475"/>
    </source>
</evidence>
<evidence type="ECO:0000256" key="1">
    <source>
        <dbReference type="ARBA" id="ARBA00004429"/>
    </source>
</evidence>
<evidence type="ECO:0000256" key="19">
    <source>
        <dbReference type="ARBA" id="ARBA00023264"/>
    </source>
</evidence>
<evidence type="ECO:0000256" key="7">
    <source>
        <dbReference type="ARBA" id="ARBA00022519"/>
    </source>
</evidence>
<dbReference type="GO" id="GO:0046872">
    <property type="term" value="F:metal ion binding"/>
    <property type="evidence" value="ECO:0007669"/>
    <property type="project" value="UniProtKB-KW"/>
</dbReference>
<keyword evidence="19 24" id="KW-1208">Phospholipid metabolism</keyword>
<keyword evidence="13 22" id="KW-0067">ATP-binding</keyword>
<evidence type="ECO:0000256" key="4">
    <source>
        <dbReference type="ARBA" id="ARBA00017575"/>
    </source>
</evidence>
<keyword evidence="6" id="KW-0444">Lipid biosynthesis</keyword>
<feature type="binding site" evidence="22">
    <location>
        <position position="78"/>
    </location>
    <ligand>
        <name>ATP</name>
        <dbReference type="ChEBI" id="CHEBI:30616"/>
    </ligand>
</feature>
<evidence type="ECO:0000256" key="22">
    <source>
        <dbReference type="PIRSR" id="PIRSR600829-3"/>
    </source>
</evidence>
<keyword evidence="7 24" id="KW-0997">Cell inner membrane</keyword>
<feature type="binding site" evidence="22">
    <location>
        <position position="30"/>
    </location>
    <ligand>
        <name>ATP</name>
        <dbReference type="ChEBI" id="CHEBI:30616"/>
    </ligand>
</feature>
<dbReference type="GO" id="GO:0006654">
    <property type="term" value="P:phosphatidic acid biosynthetic process"/>
    <property type="evidence" value="ECO:0007669"/>
    <property type="project" value="InterPro"/>
</dbReference>
<evidence type="ECO:0000256" key="16">
    <source>
        <dbReference type="ARBA" id="ARBA00023098"/>
    </source>
</evidence>
<feature type="binding site" evidence="21">
    <location>
        <position position="100"/>
    </location>
    <ligand>
        <name>substrate</name>
    </ligand>
</feature>
<keyword evidence="17 24" id="KW-0472">Membrane</keyword>
<keyword evidence="8 24" id="KW-0808">Transferase</keyword>
<comment type="caution">
    <text evidence="25">The sequence shown here is derived from an EMBL/GenBank/DDBJ whole genome shotgun (WGS) entry which is preliminary data.</text>
</comment>
<dbReference type="AlphaFoldDB" id="A0A1S2CWX2"/>
<evidence type="ECO:0000256" key="24">
    <source>
        <dbReference type="RuleBase" id="RU363065"/>
    </source>
</evidence>
<name>A0A1S2CWX2_AERSO</name>
<feature type="binding site" evidence="21">
    <location>
        <position position="71"/>
    </location>
    <ligand>
        <name>substrate</name>
    </ligand>
</feature>
<dbReference type="STRING" id="646.BJD16_02850"/>
<feature type="binding site" evidence="21">
    <location>
        <begin position="32"/>
        <end position="36"/>
    </location>
    <ligand>
        <name>substrate</name>
    </ligand>
</feature>
<dbReference type="OrthoDB" id="9796011at2"/>
<dbReference type="PANTHER" id="PTHR34299:SF1">
    <property type="entry name" value="DIACYLGLYCEROL KINASE"/>
    <property type="match status" value="1"/>
</dbReference>
<evidence type="ECO:0000313" key="26">
    <source>
        <dbReference type="Proteomes" id="UP000179934"/>
    </source>
</evidence>
<dbReference type="GO" id="GO:0005886">
    <property type="term" value="C:plasma membrane"/>
    <property type="evidence" value="ECO:0007669"/>
    <property type="project" value="UniProtKB-SubCell"/>
</dbReference>
<evidence type="ECO:0000256" key="11">
    <source>
        <dbReference type="ARBA" id="ARBA00022741"/>
    </source>
</evidence>
<gene>
    <name evidence="25" type="ORF">BJD16_02850</name>
</gene>
<evidence type="ECO:0000256" key="10">
    <source>
        <dbReference type="ARBA" id="ARBA00022723"/>
    </source>
</evidence>
<evidence type="ECO:0000256" key="6">
    <source>
        <dbReference type="ARBA" id="ARBA00022516"/>
    </source>
</evidence>
<keyword evidence="12 24" id="KW-0418">Kinase</keyword>
<protein>
    <recommendedName>
        <fullName evidence="4 24">Diacylglycerol kinase</fullName>
        <ecNumber evidence="3 24">2.7.1.107</ecNumber>
    </recommendedName>
</protein>
<proteinExistence type="inferred from homology"/>
<organism evidence="25 26">
    <name type="scientific">Aeromonas sobria</name>
    <dbReference type="NCBI Taxonomy" id="646"/>
    <lineage>
        <taxon>Bacteria</taxon>
        <taxon>Pseudomonadati</taxon>
        <taxon>Pseudomonadota</taxon>
        <taxon>Gammaproteobacteria</taxon>
        <taxon>Aeromonadales</taxon>
        <taxon>Aeromonadaceae</taxon>
        <taxon>Aeromonas</taxon>
    </lineage>
</organism>
<dbReference type="GO" id="GO:0004143">
    <property type="term" value="F:ATP-dependent diacylglycerol kinase activity"/>
    <property type="evidence" value="ECO:0007669"/>
    <property type="project" value="UniProtKB-EC"/>
</dbReference>
<evidence type="ECO:0000256" key="2">
    <source>
        <dbReference type="ARBA" id="ARBA00005967"/>
    </source>
</evidence>
<feature type="active site" description="Proton acceptor" evidence="20">
    <location>
        <position position="71"/>
    </location>
</feature>
<evidence type="ECO:0000256" key="15">
    <source>
        <dbReference type="ARBA" id="ARBA00022989"/>
    </source>
</evidence>
<dbReference type="Proteomes" id="UP000179934">
    <property type="component" value="Unassembled WGS sequence"/>
</dbReference>
<dbReference type="GO" id="GO:0005524">
    <property type="term" value="F:ATP binding"/>
    <property type="evidence" value="ECO:0007669"/>
    <property type="project" value="UniProtKB-KW"/>
</dbReference>
<feature type="binding site" evidence="21">
    <location>
        <position position="11"/>
    </location>
    <ligand>
        <name>substrate</name>
    </ligand>
</feature>
<keyword evidence="10 23" id="KW-0479">Metal-binding</keyword>
<feature type="binding site" evidence="23">
    <location>
        <position position="30"/>
    </location>
    <ligand>
        <name>a divalent metal cation</name>
        <dbReference type="ChEBI" id="CHEBI:60240"/>
    </ligand>
</feature>
<dbReference type="Gene3D" id="1.10.287.3610">
    <property type="match status" value="1"/>
</dbReference>
<keyword evidence="9 24" id="KW-0812">Transmembrane</keyword>
<evidence type="ECO:0000256" key="12">
    <source>
        <dbReference type="ARBA" id="ARBA00022777"/>
    </source>
</evidence>
<evidence type="ECO:0000256" key="18">
    <source>
        <dbReference type="ARBA" id="ARBA00023209"/>
    </source>
</evidence>
<evidence type="ECO:0000256" key="14">
    <source>
        <dbReference type="ARBA" id="ARBA00022842"/>
    </source>
</evidence>
<feature type="binding site" evidence="22">
    <location>
        <position position="11"/>
    </location>
    <ligand>
        <name>ATP</name>
        <dbReference type="ChEBI" id="CHEBI:30616"/>
    </ligand>
</feature>
<comment type="catalytic activity">
    <reaction evidence="24">
        <text>a 1,2-diacyl-sn-glycerol + ATP = a 1,2-diacyl-sn-glycero-3-phosphate + ADP + H(+)</text>
        <dbReference type="Rhea" id="RHEA:10272"/>
        <dbReference type="ChEBI" id="CHEBI:15378"/>
        <dbReference type="ChEBI" id="CHEBI:17815"/>
        <dbReference type="ChEBI" id="CHEBI:30616"/>
        <dbReference type="ChEBI" id="CHEBI:58608"/>
        <dbReference type="ChEBI" id="CHEBI:456216"/>
        <dbReference type="EC" id="2.7.1.107"/>
    </reaction>
</comment>
<keyword evidence="5" id="KW-1003">Cell membrane</keyword>
<dbReference type="PANTHER" id="PTHR34299">
    <property type="entry name" value="DIACYLGLYCEROL KINASE"/>
    <property type="match status" value="1"/>
</dbReference>
<dbReference type="InterPro" id="IPR036945">
    <property type="entry name" value="DAGK_sf"/>
</dbReference>
<evidence type="ECO:0000313" key="25">
    <source>
        <dbReference type="EMBL" id="OHY93212.1"/>
    </source>
</evidence>
<keyword evidence="11 22" id="KW-0547">Nucleotide-binding</keyword>
<feature type="transmembrane region" description="Helical" evidence="24">
    <location>
        <begin position="31"/>
        <end position="51"/>
    </location>
</feature>
<evidence type="ECO:0000256" key="21">
    <source>
        <dbReference type="PIRSR" id="PIRSR600829-2"/>
    </source>
</evidence>
<keyword evidence="14 23" id="KW-0460">Magnesium</keyword>
<feature type="binding site" evidence="22">
    <location>
        <position position="18"/>
    </location>
    <ligand>
        <name>ATP</name>
        <dbReference type="ChEBI" id="CHEBI:30616"/>
    </ligand>
</feature>
<reference evidence="25 26" key="1">
    <citation type="submission" date="2016-09" db="EMBL/GenBank/DDBJ databases">
        <title>Draft Genome Sequence of Aeromonas sobria Strain 08005, Isolated from Sick Rana catesbeiana.</title>
        <authorList>
            <person name="Yang Q."/>
        </authorList>
    </citation>
    <scope>NUCLEOTIDE SEQUENCE [LARGE SCALE GENOMIC DNA]</scope>
    <source>
        <strain evidence="25 26">08005</strain>
    </source>
</reference>
<dbReference type="InterPro" id="IPR000829">
    <property type="entry name" value="DAGK"/>
</dbReference>